<gene>
    <name evidence="2" type="ORF">BST13_30575</name>
</gene>
<dbReference type="Proteomes" id="UP000192448">
    <property type="component" value="Unassembled WGS sequence"/>
</dbReference>
<reference evidence="2 3" key="1">
    <citation type="submission" date="2017-02" db="EMBL/GenBank/DDBJ databases">
        <title>The new phylogeny of genus Mycobacterium.</title>
        <authorList>
            <person name="Tortoli E."/>
            <person name="Trovato A."/>
            <person name="Cirillo D.M."/>
        </authorList>
    </citation>
    <scope>NUCLEOTIDE SEQUENCE [LARGE SCALE GENOMIC DNA]</scope>
    <source>
        <strain evidence="2 3">RW6</strain>
    </source>
</reference>
<organism evidence="2 3">
    <name type="scientific">Mycobacterium aquaticum</name>
    <dbReference type="NCBI Taxonomy" id="1927124"/>
    <lineage>
        <taxon>Bacteria</taxon>
        <taxon>Bacillati</taxon>
        <taxon>Actinomycetota</taxon>
        <taxon>Actinomycetes</taxon>
        <taxon>Mycobacteriales</taxon>
        <taxon>Mycobacteriaceae</taxon>
        <taxon>Mycobacterium</taxon>
    </lineage>
</organism>
<comment type="caution">
    <text evidence="2">The sequence shown here is derived from an EMBL/GenBank/DDBJ whole genome shotgun (WGS) entry which is preliminary data.</text>
</comment>
<feature type="domain" description="Helix-turn-helix" evidence="1">
    <location>
        <begin position="8"/>
        <end position="56"/>
    </location>
</feature>
<dbReference type="Pfam" id="PF12728">
    <property type="entry name" value="HTH_17"/>
    <property type="match status" value="1"/>
</dbReference>
<name>A0A1X0ABG1_9MYCO</name>
<dbReference type="InterPro" id="IPR009061">
    <property type="entry name" value="DNA-bd_dom_put_sf"/>
</dbReference>
<dbReference type="OrthoDB" id="9806039at2"/>
<dbReference type="RefSeq" id="WP_083168872.1">
    <property type="nucleotide sequence ID" value="NZ_MVHF01000045.1"/>
</dbReference>
<dbReference type="SUPFAM" id="SSF46955">
    <property type="entry name" value="Putative DNA-binding domain"/>
    <property type="match status" value="1"/>
</dbReference>
<dbReference type="EMBL" id="MVHF01000045">
    <property type="protein sequence ID" value="ORA27403.1"/>
    <property type="molecule type" value="Genomic_DNA"/>
</dbReference>
<evidence type="ECO:0000313" key="3">
    <source>
        <dbReference type="Proteomes" id="UP000192448"/>
    </source>
</evidence>
<evidence type="ECO:0000259" key="1">
    <source>
        <dbReference type="Pfam" id="PF12728"/>
    </source>
</evidence>
<dbReference type="AlphaFoldDB" id="A0A1X0ABG1"/>
<sequence>MTTPQRALLSIPEAIAELRISRTQLYRMRAQGRIRVLRLGHRVLVPYREIQRLIDEALAGTPSEAHGG</sequence>
<protein>
    <recommendedName>
        <fullName evidence="1">Helix-turn-helix domain-containing protein</fullName>
    </recommendedName>
</protein>
<accession>A0A1X0ABG1</accession>
<keyword evidence="3" id="KW-1185">Reference proteome</keyword>
<dbReference type="InterPro" id="IPR041657">
    <property type="entry name" value="HTH_17"/>
</dbReference>
<dbReference type="STRING" id="1927124.BST13_30575"/>
<proteinExistence type="predicted"/>
<evidence type="ECO:0000313" key="2">
    <source>
        <dbReference type="EMBL" id="ORA27403.1"/>
    </source>
</evidence>